<dbReference type="Proteomes" id="UP000521943">
    <property type="component" value="Unassembled WGS sequence"/>
</dbReference>
<organism evidence="2 3">
    <name type="scientific">Ephemerocybe angulata</name>
    <dbReference type="NCBI Taxonomy" id="980116"/>
    <lineage>
        <taxon>Eukaryota</taxon>
        <taxon>Fungi</taxon>
        <taxon>Dikarya</taxon>
        <taxon>Basidiomycota</taxon>
        <taxon>Agaricomycotina</taxon>
        <taxon>Agaricomycetes</taxon>
        <taxon>Agaricomycetidae</taxon>
        <taxon>Agaricales</taxon>
        <taxon>Agaricineae</taxon>
        <taxon>Psathyrellaceae</taxon>
        <taxon>Ephemerocybe</taxon>
    </lineage>
</organism>
<feature type="compositionally biased region" description="Low complexity" evidence="1">
    <location>
        <begin position="178"/>
        <end position="192"/>
    </location>
</feature>
<feature type="region of interest" description="Disordered" evidence="1">
    <location>
        <begin position="1"/>
        <end position="21"/>
    </location>
</feature>
<feature type="region of interest" description="Disordered" evidence="1">
    <location>
        <begin position="165"/>
        <end position="192"/>
    </location>
</feature>
<name>A0A8H6HJ19_9AGAR</name>
<reference evidence="2 3" key="1">
    <citation type="submission" date="2020-07" db="EMBL/GenBank/DDBJ databases">
        <title>Comparative genomics of pyrophilous fungi reveals a link between fire events and developmental genes.</title>
        <authorList>
            <consortium name="DOE Joint Genome Institute"/>
            <person name="Steindorff A.S."/>
            <person name="Carver A."/>
            <person name="Calhoun S."/>
            <person name="Stillman K."/>
            <person name="Liu H."/>
            <person name="Lipzen A."/>
            <person name="Pangilinan J."/>
            <person name="Labutti K."/>
            <person name="Bruns T.D."/>
            <person name="Grigoriev I.V."/>
        </authorList>
    </citation>
    <scope>NUCLEOTIDE SEQUENCE [LARGE SCALE GENOMIC DNA]</scope>
    <source>
        <strain evidence="2 3">CBS 144469</strain>
    </source>
</reference>
<comment type="caution">
    <text evidence="2">The sequence shown here is derived from an EMBL/GenBank/DDBJ whole genome shotgun (WGS) entry which is preliminary data.</text>
</comment>
<feature type="compositionally biased region" description="Basic and acidic residues" evidence="1">
    <location>
        <begin position="12"/>
        <end position="21"/>
    </location>
</feature>
<protein>
    <submittedName>
        <fullName evidence="2">Uncharacterized protein</fullName>
    </submittedName>
</protein>
<sequence>MPDAGRQPPRTIRSEPGGDRPVRFVRGLQHPLPMAHEALSRRVFKSGPRASSLRALLARTCFSRGPLTIYQVPVAPTVVGGHPLSSSLTYASSPSRHGGTTILYHPQLHTDLRPPNSIASKAPSVPRCQTARAVCLRPPSRALSTIHPAHPSNAPFLLLQGDRIPQGHRSSHSVVPDGQSSSVGSWEVGVSD</sequence>
<accession>A0A8H6HJ19</accession>
<gene>
    <name evidence="2" type="ORF">DFP72DRAFT_920463</name>
</gene>
<evidence type="ECO:0000256" key="1">
    <source>
        <dbReference type="SAM" id="MobiDB-lite"/>
    </source>
</evidence>
<evidence type="ECO:0000313" key="2">
    <source>
        <dbReference type="EMBL" id="KAF6747311.1"/>
    </source>
</evidence>
<evidence type="ECO:0000313" key="3">
    <source>
        <dbReference type="Proteomes" id="UP000521943"/>
    </source>
</evidence>
<dbReference type="EMBL" id="JACGCI010000083">
    <property type="protein sequence ID" value="KAF6747311.1"/>
    <property type="molecule type" value="Genomic_DNA"/>
</dbReference>
<dbReference type="AlphaFoldDB" id="A0A8H6HJ19"/>
<keyword evidence="3" id="KW-1185">Reference proteome</keyword>
<proteinExistence type="predicted"/>